<evidence type="ECO:0000256" key="1">
    <source>
        <dbReference type="ARBA" id="ARBA00001974"/>
    </source>
</evidence>
<keyword evidence="5" id="KW-0560">Oxidoreductase</keyword>
<dbReference type="Gene3D" id="1.10.540.10">
    <property type="entry name" value="Acyl-CoA dehydrogenase/oxidase, N-terminal domain"/>
    <property type="match status" value="1"/>
</dbReference>
<dbReference type="InterPro" id="IPR037069">
    <property type="entry name" value="AcylCoA_DH/ox_N_sf"/>
</dbReference>
<evidence type="ECO:0000256" key="4">
    <source>
        <dbReference type="ARBA" id="ARBA00022827"/>
    </source>
</evidence>
<dbReference type="Pfam" id="PF02771">
    <property type="entry name" value="Acyl-CoA_dh_N"/>
    <property type="match status" value="1"/>
</dbReference>
<dbReference type="SUPFAM" id="SSF47203">
    <property type="entry name" value="Acyl-CoA dehydrogenase C-terminal domain-like"/>
    <property type="match status" value="1"/>
</dbReference>
<dbReference type="GO" id="GO:0003995">
    <property type="term" value="F:acyl-CoA dehydrogenase activity"/>
    <property type="evidence" value="ECO:0007669"/>
    <property type="project" value="TreeGrafter"/>
</dbReference>
<dbReference type="PANTHER" id="PTHR43884:SF20">
    <property type="entry name" value="ACYL-COA DEHYDROGENASE FADE28"/>
    <property type="match status" value="1"/>
</dbReference>
<evidence type="ECO:0000256" key="5">
    <source>
        <dbReference type="ARBA" id="ARBA00023002"/>
    </source>
</evidence>
<dbReference type="InterPro" id="IPR009100">
    <property type="entry name" value="AcylCoA_DH/oxidase_NM_dom_sf"/>
</dbReference>
<dbReference type="InterPro" id="IPR009075">
    <property type="entry name" value="AcylCo_DH/oxidase_C"/>
</dbReference>
<feature type="domain" description="Acyl-CoA dehydrogenase/oxidase N-terminal" evidence="7">
    <location>
        <begin position="6"/>
        <end position="117"/>
    </location>
</feature>
<name>A0A381NUP6_9ZZZZ</name>
<evidence type="ECO:0000256" key="3">
    <source>
        <dbReference type="ARBA" id="ARBA00022630"/>
    </source>
</evidence>
<dbReference type="SUPFAM" id="SSF56645">
    <property type="entry name" value="Acyl-CoA dehydrogenase NM domain-like"/>
    <property type="match status" value="1"/>
</dbReference>
<evidence type="ECO:0000259" key="7">
    <source>
        <dbReference type="Pfam" id="PF02771"/>
    </source>
</evidence>
<feature type="domain" description="Acyl-CoA dehydrogenase/oxidase C-terminal" evidence="6">
    <location>
        <begin position="228"/>
        <end position="366"/>
    </location>
</feature>
<evidence type="ECO:0000256" key="2">
    <source>
        <dbReference type="ARBA" id="ARBA00009347"/>
    </source>
</evidence>
<reference evidence="8" key="1">
    <citation type="submission" date="2018-05" db="EMBL/GenBank/DDBJ databases">
        <authorList>
            <person name="Lanie J.A."/>
            <person name="Ng W.-L."/>
            <person name="Kazmierczak K.M."/>
            <person name="Andrzejewski T.M."/>
            <person name="Davidsen T.M."/>
            <person name="Wayne K.J."/>
            <person name="Tettelin H."/>
            <person name="Glass J.I."/>
            <person name="Rusch D."/>
            <person name="Podicherti R."/>
            <person name="Tsui H.-C.T."/>
            <person name="Winkler M.E."/>
        </authorList>
    </citation>
    <scope>NUCLEOTIDE SEQUENCE</scope>
</reference>
<sequence length="372" mass="40108">MDFGLTETQELIRRSAREFLKDQSDSETIRSVASGNYDALENLWKKTIELGWPGLVIPEEFGGAGFSFGDLAVLLEELGATLAPVPIVESAITSWIIERYGSESIKSEILPQISSGDILLTPSIVERNGSWDTSSTTVAATKSGSNVVITGEKRFVAFAQQATHSLTTIRMDDGELALIAIPIWKAEGIHQTPVDHASGVPVSSITFNEVVVPEANIVATGEKAVKAIQELVSAGSVARAAQLAGLGRAVLDATVSYTTNREQFGRPVGTFQAVQHHLAEMAIAAKQVSHLAHSAAWSFSREGYSYERAAQAKIAASEKISALCWTAHQCHGAIGFTWEHDLHLYTRRALAWKTDYGDAGFHKSNLADTMGL</sequence>
<dbReference type="CDD" id="cd00567">
    <property type="entry name" value="ACAD"/>
    <property type="match status" value="1"/>
</dbReference>
<dbReference type="InterPro" id="IPR013786">
    <property type="entry name" value="AcylCoA_DH/ox_N"/>
</dbReference>
<keyword evidence="4" id="KW-0274">FAD</keyword>
<comment type="cofactor">
    <cofactor evidence="1">
        <name>FAD</name>
        <dbReference type="ChEBI" id="CHEBI:57692"/>
    </cofactor>
</comment>
<evidence type="ECO:0000259" key="6">
    <source>
        <dbReference type="Pfam" id="PF00441"/>
    </source>
</evidence>
<evidence type="ECO:0000313" key="8">
    <source>
        <dbReference type="EMBL" id="SUZ58332.1"/>
    </source>
</evidence>
<dbReference type="InterPro" id="IPR046373">
    <property type="entry name" value="Acyl-CoA_Oxase/DH_mid-dom_sf"/>
</dbReference>
<dbReference type="AlphaFoldDB" id="A0A381NUP6"/>
<dbReference type="Pfam" id="PF00441">
    <property type="entry name" value="Acyl-CoA_dh_1"/>
    <property type="match status" value="1"/>
</dbReference>
<dbReference type="GO" id="GO:0050660">
    <property type="term" value="F:flavin adenine dinucleotide binding"/>
    <property type="evidence" value="ECO:0007669"/>
    <property type="project" value="InterPro"/>
</dbReference>
<dbReference type="EMBL" id="UINC01000612">
    <property type="protein sequence ID" value="SUZ58332.1"/>
    <property type="molecule type" value="Genomic_DNA"/>
</dbReference>
<dbReference type="Gene3D" id="2.40.110.10">
    <property type="entry name" value="Butyryl-CoA Dehydrogenase, subunit A, domain 2"/>
    <property type="match status" value="1"/>
</dbReference>
<proteinExistence type="inferred from homology"/>
<protein>
    <recommendedName>
        <fullName evidence="9">Acyl-CoA dehydrogenase</fullName>
    </recommendedName>
</protein>
<comment type="similarity">
    <text evidence="2">Belongs to the acyl-CoA dehydrogenase family.</text>
</comment>
<dbReference type="PANTHER" id="PTHR43884">
    <property type="entry name" value="ACYL-COA DEHYDROGENASE"/>
    <property type="match status" value="1"/>
</dbReference>
<dbReference type="InterPro" id="IPR036250">
    <property type="entry name" value="AcylCo_DH-like_C"/>
</dbReference>
<dbReference type="Gene3D" id="1.20.140.10">
    <property type="entry name" value="Butyryl-CoA Dehydrogenase, subunit A, domain 3"/>
    <property type="match status" value="1"/>
</dbReference>
<gene>
    <name evidence="8" type="ORF">METZ01_LOCUS11186</name>
</gene>
<keyword evidence="3" id="KW-0285">Flavoprotein</keyword>
<evidence type="ECO:0008006" key="9">
    <source>
        <dbReference type="Google" id="ProtNLM"/>
    </source>
</evidence>
<accession>A0A381NUP6</accession>
<organism evidence="8">
    <name type="scientific">marine metagenome</name>
    <dbReference type="NCBI Taxonomy" id="408172"/>
    <lineage>
        <taxon>unclassified sequences</taxon>
        <taxon>metagenomes</taxon>
        <taxon>ecological metagenomes</taxon>
    </lineage>
</organism>